<protein>
    <submittedName>
        <fullName evidence="4">Serine hydrolase</fullName>
    </submittedName>
</protein>
<dbReference type="PANTHER" id="PTHR46825:SF9">
    <property type="entry name" value="BETA-LACTAMASE-RELATED DOMAIN-CONTAINING PROTEIN"/>
    <property type="match status" value="1"/>
</dbReference>
<name>A0A2S5VJB1_9MICO</name>
<dbReference type="SUPFAM" id="SSF56601">
    <property type="entry name" value="beta-lactamase/transpeptidase-like"/>
    <property type="match status" value="1"/>
</dbReference>
<dbReference type="PANTHER" id="PTHR46825">
    <property type="entry name" value="D-ALANYL-D-ALANINE-CARBOXYPEPTIDASE/ENDOPEPTIDASE AMPH"/>
    <property type="match status" value="1"/>
</dbReference>
<feature type="transmembrane region" description="Helical" evidence="2">
    <location>
        <begin position="648"/>
        <end position="668"/>
    </location>
</feature>
<keyword evidence="2" id="KW-0812">Transmembrane</keyword>
<keyword evidence="4" id="KW-0378">Hydrolase</keyword>
<feature type="domain" description="Beta-lactamase-related" evidence="3">
    <location>
        <begin position="87"/>
        <end position="414"/>
    </location>
</feature>
<dbReference type="InterPro" id="IPR012338">
    <property type="entry name" value="Beta-lactam/transpept-like"/>
</dbReference>
<feature type="transmembrane region" description="Helical" evidence="2">
    <location>
        <begin position="555"/>
        <end position="580"/>
    </location>
</feature>
<feature type="region of interest" description="Disordered" evidence="1">
    <location>
        <begin position="53"/>
        <end position="77"/>
    </location>
</feature>
<organism evidence="4 5">
    <name type="scientific">Clavibacter michiganensis</name>
    <dbReference type="NCBI Taxonomy" id="28447"/>
    <lineage>
        <taxon>Bacteria</taxon>
        <taxon>Bacillati</taxon>
        <taxon>Actinomycetota</taxon>
        <taxon>Actinomycetes</taxon>
        <taxon>Micrococcales</taxon>
        <taxon>Microbacteriaceae</taxon>
        <taxon>Clavibacter</taxon>
    </lineage>
</organism>
<feature type="compositionally biased region" description="Low complexity" evidence="1">
    <location>
        <begin position="1"/>
        <end position="10"/>
    </location>
</feature>
<feature type="compositionally biased region" description="Pro residues" evidence="1">
    <location>
        <begin position="59"/>
        <end position="69"/>
    </location>
</feature>
<gene>
    <name evidence="4" type="ORF">C5E16_15905</name>
</gene>
<accession>A0A2S5VJB1</accession>
<comment type="caution">
    <text evidence="4">The sequence shown here is derived from an EMBL/GenBank/DDBJ whole genome shotgun (WGS) entry which is preliminary data.</text>
</comment>
<dbReference type="InterPro" id="IPR001466">
    <property type="entry name" value="Beta-lactam-related"/>
</dbReference>
<proteinExistence type="predicted"/>
<feature type="transmembrane region" description="Helical" evidence="2">
    <location>
        <begin position="609"/>
        <end position="628"/>
    </location>
</feature>
<sequence length="706" mass="72160">MDTTPRSTAPRPAPDGRRARALRAPRGPRRPRPLAATVGALALALVIPLGAGAASAAPADPPPPAPPQHQPGGHDLTQADVDAWLDGVVGSALATTGIPGAAVSVVADGRVLTARGYGLADTGTEGAPARPVDPDRTLFRVGSVSKVVSATAVMQLVEEGRLDLDADVQQYLDFDLDTPEGAVTLRHLLTHTAGFEEVIAGLIGLPGSERSLGDAMRTDPPAQVFVPGTTPAYSNYGASLAGYVAERVAGRSFVDLVQEQVLDRAGMDSSSFAQPLPDDLAARMAKGYPDDSQPAYPVEVVNAAPAGALSATATDMARFMLGHLGDLPADQALLDPATLDLMHRPALGADQLGTLAAGQRMALGFFDDSTPGVPAVGHDGDTNVFHSALRVFPGSDAGIFLTLNGNGRDAVDTLELRTAVLQGFADRYLRDADEGTAGIPTSAAGTVPAGDPAAAAALAGTWTSSRSPVTNPGALLALSGQTEIVPRADGTVAVTPKPLGVTTGVYERAGDHLWREVGGDAVLATREGADGTVSAISWGGSFTLLRAEPWQAASVVIPGLLAAVAVLLVSVVAWPATAIAGIGRRRSPRADAAGDIVPAPRPRRSRALLLSRIGQAVTLLALAGWTVAALEAMSFVDVSAVSLRTLQALQLAGALAVVPAALAVVQALRTRRGAWIVAGRILVVLALAGIAAFAVGFRLLAPSVSY</sequence>
<dbReference type="Pfam" id="PF00144">
    <property type="entry name" value="Beta-lactamase"/>
    <property type="match status" value="1"/>
</dbReference>
<dbReference type="Proteomes" id="UP000239241">
    <property type="component" value="Unassembled WGS sequence"/>
</dbReference>
<dbReference type="RefSeq" id="WP_104291453.1">
    <property type="nucleotide sequence ID" value="NZ_PSXY01000055.1"/>
</dbReference>
<evidence type="ECO:0000313" key="5">
    <source>
        <dbReference type="Proteomes" id="UP000239241"/>
    </source>
</evidence>
<keyword evidence="2" id="KW-0472">Membrane</keyword>
<dbReference type="InterPro" id="IPR050491">
    <property type="entry name" value="AmpC-like"/>
</dbReference>
<evidence type="ECO:0000313" key="4">
    <source>
        <dbReference type="EMBL" id="PPF62741.1"/>
    </source>
</evidence>
<feature type="compositionally biased region" description="Basic residues" evidence="1">
    <location>
        <begin position="19"/>
        <end position="32"/>
    </location>
</feature>
<dbReference type="AlphaFoldDB" id="A0A2S5VJB1"/>
<evidence type="ECO:0000256" key="1">
    <source>
        <dbReference type="SAM" id="MobiDB-lite"/>
    </source>
</evidence>
<feature type="transmembrane region" description="Helical" evidence="2">
    <location>
        <begin position="680"/>
        <end position="701"/>
    </location>
</feature>
<evidence type="ECO:0000259" key="3">
    <source>
        <dbReference type="Pfam" id="PF00144"/>
    </source>
</evidence>
<dbReference type="GO" id="GO:0016787">
    <property type="term" value="F:hydrolase activity"/>
    <property type="evidence" value="ECO:0007669"/>
    <property type="project" value="UniProtKB-KW"/>
</dbReference>
<dbReference type="Gene3D" id="3.40.710.10">
    <property type="entry name" value="DD-peptidase/beta-lactamase superfamily"/>
    <property type="match status" value="1"/>
</dbReference>
<dbReference type="EMBL" id="PSXY01000055">
    <property type="protein sequence ID" value="PPF62741.1"/>
    <property type="molecule type" value="Genomic_DNA"/>
</dbReference>
<feature type="region of interest" description="Disordered" evidence="1">
    <location>
        <begin position="1"/>
        <end position="33"/>
    </location>
</feature>
<evidence type="ECO:0000256" key="2">
    <source>
        <dbReference type="SAM" id="Phobius"/>
    </source>
</evidence>
<reference evidence="4 5" key="1">
    <citation type="submission" date="2018-02" db="EMBL/GenBank/DDBJ databases">
        <title>Bacteriophage NCPPB3778 and a type I-E CRISPR drive the evolution of the US Biological Select Agent, Rathayibacter toxicus.</title>
        <authorList>
            <person name="Davis E.W.II."/>
            <person name="Tabima J.F."/>
            <person name="Weisberg A.J."/>
            <person name="Lopes L.D."/>
            <person name="Wiseman M.S."/>
            <person name="Wiseman M.S."/>
            <person name="Pupko T."/>
            <person name="Belcher M.S."/>
            <person name="Sechler A.J."/>
            <person name="Tancos M.A."/>
            <person name="Schroeder B.K."/>
            <person name="Murray T.D."/>
            <person name="Luster D.G."/>
            <person name="Schneider W.L."/>
            <person name="Rogers E."/>
            <person name="Andreote F.D."/>
            <person name="Grunwald N.J."/>
            <person name="Putnam M.L."/>
            <person name="Chang J.H."/>
        </authorList>
    </citation>
    <scope>NUCLEOTIDE SEQUENCE [LARGE SCALE GENOMIC DNA]</scope>
    <source>
        <strain evidence="4 5">AY1B3</strain>
    </source>
</reference>
<keyword evidence="2" id="KW-1133">Transmembrane helix</keyword>